<protein>
    <submittedName>
        <fullName evidence="2">Putative phage antirepressor protein</fullName>
    </submittedName>
</protein>
<proteinExistence type="predicted"/>
<dbReference type="AlphaFoldDB" id="A0A0B6X614"/>
<evidence type="ECO:0000259" key="1">
    <source>
        <dbReference type="Pfam" id="PF10547"/>
    </source>
</evidence>
<dbReference type="Pfam" id="PF10547">
    <property type="entry name" value="P22_AR_N"/>
    <property type="match status" value="1"/>
</dbReference>
<gene>
    <name evidence="2" type="primary">ant</name>
    <name evidence="2" type="ORF">XBW1_0806</name>
</gene>
<accession>A0A0B6X614</accession>
<sequence>MLSIPVNEPSKTINVPFHGSDLYVVNYNGEPYVPMKPIVEGMGLAWGAQFVKLKQRFSKGVSEIEIPTKTGNQDMVCLALRKLAGWLATISPNKVKASIRDKVIRYQDECDDVLYEYWTTGEVKAKAPVKQPPNFRYIIKMEVYDKHLNKTEVFKGGTETPEGIINGVARRYGYHIEDMFSLSIHVF</sequence>
<dbReference type="EMBL" id="FO818637">
    <property type="protein sequence ID" value="CDM88163.1"/>
    <property type="molecule type" value="Genomic_DNA"/>
</dbReference>
<evidence type="ECO:0000313" key="2">
    <source>
        <dbReference type="EMBL" id="CDM88163.1"/>
    </source>
</evidence>
<dbReference type="InterPro" id="IPR018875">
    <property type="entry name" value="Antirepressor_Ant_N"/>
</dbReference>
<dbReference type="PRINTS" id="PR01994">
    <property type="entry name" value="ANTIREPRESSR"/>
</dbReference>
<evidence type="ECO:0000313" key="3">
    <source>
        <dbReference type="Proteomes" id="UP000032930"/>
    </source>
</evidence>
<organism evidence="2 3">
    <name type="scientific">Xenorhabdus bovienii</name>
    <name type="common">Xenorhabdus nematophila subsp. bovienii</name>
    <dbReference type="NCBI Taxonomy" id="40576"/>
    <lineage>
        <taxon>Bacteria</taxon>
        <taxon>Pseudomonadati</taxon>
        <taxon>Pseudomonadota</taxon>
        <taxon>Gammaproteobacteria</taxon>
        <taxon>Enterobacterales</taxon>
        <taxon>Morganellaceae</taxon>
        <taxon>Xenorhabdus</taxon>
    </lineage>
</organism>
<dbReference type="KEGG" id="xbv:XBW1_0806"/>
<feature type="domain" description="Antirepressor protein ant N-terminal" evidence="1">
    <location>
        <begin position="14"/>
        <end position="123"/>
    </location>
</feature>
<dbReference type="Proteomes" id="UP000032930">
    <property type="component" value="Chromosome"/>
</dbReference>
<reference evidence="2 3" key="1">
    <citation type="submission" date="2014-02" db="EMBL/GenBank/DDBJ databases">
        <authorList>
            <person name="Genoscope - CEA"/>
        </authorList>
    </citation>
    <scope>NUCLEOTIDE SEQUENCE [LARGE SCALE GENOMIC DNA]</scope>
    <source>
        <strain evidence="2 3">CS03</strain>
    </source>
</reference>
<name>A0A0B6X614_XENBV</name>